<name>A0A0E9TE06_ANGAN</name>
<proteinExistence type="predicted"/>
<evidence type="ECO:0000256" key="1">
    <source>
        <dbReference type="SAM" id="Phobius"/>
    </source>
</evidence>
<organism evidence="2">
    <name type="scientific">Anguilla anguilla</name>
    <name type="common">European freshwater eel</name>
    <name type="synonym">Muraena anguilla</name>
    <dbReference type="NCBI Taxonomy" id="7936"/>
    <lineage>
        <taxon>Eukaryota</taxon>
        <taxon>Metazoa</taxon>
        <taxon>Chordata</taxon>
        <taxon>Craniata</taxon>
        <taxon>Vertebrata</taxon>
        <taxon>Euteleostomi</taxon>
        <taxon>Actinopterygii</taxon>
        <taxon>Neopterygii</taxon>
        <taxon>Teleostei</taxon>
        <taxon>Anguilliformes</taxon>
        <taxon>Anguillidae</taxon>
        <taxon>Anguilla</taxon>
    </lineage>
</organism>
<evidence type="ECO:0000313" key="2">
    <source>
        <dbReference type="EMBL" id="JAH51909.1"/>
    </source>
</evidence>
<protein>
    <submittedName>
        <fullName evidence="2">Uncharacterized protein</fullName>
    </submittedName>
</protein>
<feature type="transmembrane region" description="Helical" evidence="1">
    <location>
        <begin position="40"/>
        <end position="60"/>
    </location>
</feature>
<dbReference type="EMBL" id="GBXM01056668">
    <property type="protein sequence ID" value="JAH51909.1"/>
    <property type="molecule type" value="Transcribed_RNA"/>
</dbReference>
<accession>A0A0E9TE06</accession>
<reference evidence="2" key="1">
    <citation type="submission" date="2014-11" db="EMBL/GenBank/DDBJ databases">
        <authorList>
            <person name="Amaro Gonzalez C."/>
        </authorList>
    </citation>
    <scope>NUCLEOTIDE SEQUENCE</scope>
</reference>
<dbReference type="AlphaFoldDB" id="A0A0E9TE06"/>
<reference evidence="2" key="2">
    <citation type="journal article" date="2015" name="Fish Shellfish Immunol.">
        <title>Early steps in the European eel (Anguilla anguilla)-Vibrio vulnificus interaction in the gills: Role of the RtxA13 toxin.</title>
        <authorList>
            <person name="Callol A."/>
            <person name="Pajuelo D."/>
            <person name="Ebbesson L."/>
            <person name="Teles M."/>
            <person name="MacKenzie S."/>
            <person name="Amaro C."/>
        </authorList>
    </citation>
    <scope>NUCLEOTIDE SEQUENCE</scope>
</reference>
<keyword evidence="1" id="KW-1133">Transmembrane helix</keyword>
<keyword evidence="1" id="KW-0812">Transmembrane</keyword>
<keyword evidence="1" id="KW-0472">Membrane</keyword>
<sequence length="61" mass="7225">MTFLIAVLYLSLKNFRIVVIPSVVYLPICVPGSLRILNCMYFVVFQTFFFMFLRAIDLLWK</sequence>